<keyword evidence="9 11" id="KW-0472">Membrane</keyword>
<dbReference type="InterPro" id="IPR012910">
    <property type="entry name" value="Plug_dom"/>
</dbReference>
<dbReference type="OrthoDB" id="9782587at2"/>
<keyword evidence="5 11" id="KW-0812">Transmembrane</keyword>
<evidence type="ECO:0000256" key="11">
    <source>
        <dbReference type="PROSITE-ProRule" id="PRU01360"/>
    </source>
</evidence>
<dbReference type="InterPro" id="IPR036942">
    <property type="entry name" value="Beta-barrel_TonB_sf"/>
</dbReference>
<dbReference type="Proteomes" id="UP000010796">
    <property type="component" value="Chromosome"/>
</dbReference>
<sequence>MKRLPYCLFLFLLSAFPLALMGQTSLTLIDAESGEAIPSAIANLDNGTKHISDERGQISLDLAEKTNALFTHISYEPFRGIIIPDSAATIKLIKKTNSLSAVTVTSFESERGLMEQAAAVSKVDQAELYRFNETAIVHALNTKPGIRLEQRAPGSYRVSIRGSSLRAPFGVRNVKIYWDGIPFTAPDGTTALNLLDLTNIQGAEIIKGPAGSIYGAGNGGVISFTPGSVTQNKAEVSTMGGSYGLLKYRVGVDQMLESGSLSASYVTQQSDGYRDHSALDRSVFQLQGRFEPSDHQRLTTQLLYADLFYEIPGGLTADQVAENPRQARPGAAEQNASIKQKTLYGTLSHHYEFNDHWSNHTTLYLQTTDFENPFNLDYKRETQYGYGARTRFTLDDQWGAFPVRVLFGGEYQFANTSAQNFGNRNGQADTIRFADDLITTQGFLFQQIEINWTSSLLMTIGLSENFSRYDITRTVDASPSGNPYAAARTFDPVVVPRIGLSGQLTANAAVYGSISSGFSPPTIDEVRTNEGSINLDLQAEKGINYEIGYRGEYLNGKVQLDASAFFFQLDETITTYTNSQGVVLFRNAGATDQKGIEAQLDYYLLQHPMGFIQELKLGHSYSFHHFRFKDYVNDGEDFSGNALTGVPPHNLVNKLDLISRNGLYLNVTYQWVDEIPLTDDNTVMQDPYQLMNARLGWRKNFGSAWQVELFGGVDNLLNEQYSLGNDLNAYGGRYFQPAAARNYYGGVKVKMRY</sequence>
<keyword evidence="10 11" id="KW-0998">Cell outer membrane</keyword>
<dbReference type="EMBL" id="CP003346">
    <property type="protein sequence ID" value="AGA77375.1"/>
    <property type="molecule type" value="Genomic_DNA"/>
</dbReference>
<evidence type="ECO:0000313" key="17">
    <source>
        <dbReference type="Proteomes" id="UP000010796"/>
    </source>
</evidence>
<gene>
    <name evidence="16" type="ordered locus">Echvi_1104</name>
</gene>
<keyword evidence="3 11" id="KW-1134">Transmembrane beta strand</keyword>
<dbReference type="PANTHER" id="PTHR32552">
    <property type="entry name" value="FERRICHROME IRON RECEPTOR-RELATED"/>
    <property type="match status" value="1"/>
</dbReference>
<name>L0FXI9_ECHVK</name>
<feature type="chain" id="PRO_5003942873" evidence="13">
    <location>
        <begin position="20"/>
        <end position="753"/>
    </location>
</feature>
<dbReference type="Gene3D" id="2.40.170.20">
    <property type="entry name" value="TonB-dependent receptor, beta-barrel domain"/>
    <property type="match status" value="1"/>
</dbReference>
<dbReference type="Gene3D" id="2.170.130.10">
    <property type="entry name" value="TonB-dependent receptor, plug domain"/>
    <property type="match status" value="1"/>
</dbReference>
<feature type="signal peptide" evidence="13">
    <location>
        <begin position="1"/>
        <end position="19"/>
    </location>
</feature>
<evidence type="ECO:0000256" key="13">
    <source>
        <dbReference type="SAM" id="SignalP"/>
    </source>
</evidence>
<evidence type="ECO:0000256" key="5">
    <source>
        <dbReference type="ARBA" id="ARBA00022692"/>
    </source>
</evidence>
<accession>L0FXI9</accession>
<dbReference type="STRING" id="926556.Echvi_1104"/>
<dbReference type="Pfam" id="PF07715">
    <property type="entry name" value="Plug"/>
    <property type="match status" value="1"/>
</dbReference>
<reference evidence="17" key="1">
    <citation type="submission" date="2012-02" db="EMBL/GenBank/DDBJ databases">
        <title>The complete genome of Echinicola vietnamensis DSM 17526.</title>
        <authorList>
            <person name="Lucas S."/>
            <person name="Copeland A."/>
            <person name="Lapidus A."/>
            <person name="Glavina del Rio T."/>
            <person name="Dalin E."/>
            <person name="Tice H."/>
            <person name="Bruce D."/>
            <person name="Goodwin L."/>
            <person name="Pitluck S."/>
            <person name="Peters L."/>
            <person name="Ovchinnikova G."/>
            <person name="Teshima H."/>
            <person name="Kyrpides N."/>
            <person name="Mavromatis K."/>
            <person name="Ivanova N."/>
            <person name="Brettin T."/>
            <person name="Detter J.C."/>
            <person name="Han C."/>
            <person name="Larimer F."/>
            <person name="Land M."/>
            <person name="Hauser L."/>
            <person name="Markowitz V."/>
            <person name="Cheng J.-F."/>
            <person name="Hugenholtz P."/>
            <person name="Woyke T."/>
            <person name="Wu D."/>
            <person name="Brambilla E."/>
            <person name="Klenk H.-P."/>
            <person name="Eisen J.A."/>
        </authorList>
    </citation>
    <scope>NUCLEOTIDE SEQUENCE [LARGE SCALE GENOMIC DNA]</scope>
    <source>
        <strain evidence="17">DSM 17526 / LMG 23754 / KMM 6221</strain>
    </source>
</reference>
<proteinExistence type="inferred from homology"/>
<evidence type="ECO:0000256" key="3">
    <source>
        <dbReference type="ARBA" id="ARBA00022452"/>
    </source>
</evidence>
<dbReference type="InterPro" id="IPR037066">
    <property type="entry name" value="Plug_dom_sf"/>
</dbReference>
<dbReference type="AlphaFoldDB" id="L0FXI9"/>
<dbReference type="RefSeq" id="WP_015264939.1">
    <property type="nucleotide sequence ID" value="NC_019904.1"/>
</dbReference>
<keyword evidence="4" id="KW-0410">Iron transport</keyword>
<evidence type="ECO:0000256" key="6">
    <source>
        <dbReference type="ARBA" id="ARBA00023004"/>
    </source>
</evidence>
<comment type="subcellular location">
    <subcellularLocation>
        <location evidence="1 11">Cell outer membrane</location>
        <topology evidence="1 11">Multi-pass membrane protein</topology>
    </subcellularLocation>
</comment>
<dbReference type="eggNOG" id="COG4773">
    <property type="taxonomic scope" value="Bacteria"/>
</dbReference>
<evidence type="ECO:0000256" key="2">
    <source>
        <dbReference type="ARBA" id="ARBA00022448"/>
    </source>
</evidence>
<dbReference type="PATRIC" id="fig|926556.3.peg.1155"/>
<protein>
    <submittedName>
        <fullName evidence="16">Outer membrane receptor protein</fullName>
    </submittedName>
</protein>
<dbReference type="PROSITE" id="PS52016">
    <property type="entry name" value="TONB_DEPENDENT_REC_3"/>
    <property type="match status" value="1"/>
</dbReference>
<dbReference type="SUPFAM" id="SSF56935">
    <property type="entry name" value="Porins"/>
    <property type="match status" value="1"/>
</dbReference>
<organism evidence="16 17">
    <name type="scientific">Echinicola vietnamensis (strain DSM 17526 / LMG 23754 / KMM 6221)</name>
    <dbReference type="NCBI Taxonomy" id="926556"/>
    <lineage>
        <taxon>Bacteria</taxon>
        <taxon>Pseudomonadati</taxon>
        <taxon>Bacteroidota</taxon>
        <taxon>Cytophagia</taxon>
        <taxon>Cytophagales</taxon>
        <taxon>Cyclobacteriaceae</taxon>
        <taxon>Echinicola</taxon>
    </lineage>
</organism>
<feature type="domain" description="TonB-dependent receptor-like beta-barrel" evidence="14">
    <location>
        <begin position="298"/>
        <end position="716"/>
    </location>
</feature>
<dbReference type="Pfam" id="PF00593">
    <property type="entry name" value="TonB_dep_Rec_b-barrel"/>
    <property type="match status" value="1"/>
</dbReference>
<keyword evidence="13" id="KW-0732">Signal</keyword>
<comment type="similarity">
    <text evidence="11 12">Belongs to the TonB-dependent receptor family.</text>
</comment>
<keyword evidence="7" id="KW-0406">Ion transport</keyword>
<keyword evidence="17" id="KW-1185">Reference proteome</keyword>
<evidence type="ECO:0000256" key="7">
    <source>
        <dbReference type="ARBA" id="ARBA00023065"/>
    </source>
</evidence>
<dbReference type="InterPro" id="IPR000531">
    <property type="entry name" value="Beta-barrel_TonB"/>
</dbReference>
<dbReference type="InterPro" id="IPR039426">
    <property type="entry name" value="TonB-dep_rcpt-like"/>
</dbReference>
<feature type="domain" description="TonB-dependent receptor plug" evidence="15">
    <location>
        <begin position="114"/>
        <end position="220"/>
    </location>
</feature>
<evidence type="ECO:0000256" key="12">
    <source>
        <dbReference type="RuleBase" id="RU003357"/>
    </source>
</evidence>
<evidence type="ECO:0000313" key="16">
    <source>
        <dbReference type="EMBL" id="AGA77375.1"/>
    </source>
</evidence>
<evidence type="ECO:0000256" key="1">
    <source>
        <dbReference type="ARBA" id="ARBA00004571"/>
    </source>
</evidence>
<evidence type="ECO:0000259" key="15">
    <source>
        <dbReference type="Pfam" id="PF07715"/>
    </source>
</evidence>
<dbReference type="PANTHER" id="PTHR32552:SF81">
    <property type="entry name" value="TONB-DEPENDENT OUTER MEMBRANE RECEPTOR"/>
    <property type="match status" value="1"/>
</dbReference>
<evidence type="ECO:0000256" key="8">
    <source>
        <dbReference type="ARBA" id="ARBA00023077"/>
    </source>
</evidence>
<dbReference type="GO" id="GO:0009279">
    <property type="term" value="C:cell outer membrane"/>
    <property type="evidence" value="ECO:0007669"/>
    <property type="project" value="UniProtKB-SubCell"/>
</dbReference>
<dbReference type="HOGENOM" id="CLU_008287_13_2_10"/>
<evidence type="ECO:0000256" key="4">
    <source>
        <dbReference type="ARBA" id="ARBA00022496"/>
    </source>
</evidence>
<dbReference type="GO" id="GO:0006826">
    <property type="term" value="P:iron ion transport"/>
    <property type="evidence" value="ECO:0007669"/>
    <property type="project" value="UniProtKB-KW"/>
</dbReference>
<evidence type="ECO:0000259" key="14">
    <source>
        <dbReference type="Pfam" id="PF00593"/>
    </source>
</evidence>
<keyword evidence="8 12" id="KW-0798">TonB box</keyword>
<keyword evidence="6" id="KW-0408">Iron</keyword>
<evidence type="ECO:0000256" key="10">
    <source>
        <dbReference type="ARBA" id="ARBA00023237"/>
    </source>
</evidence>
<evidence type="ECO:0000256" key="9">
    <source>
        <dbReference type="ARBA" id="ARBA00023136"/>
    </source>
</evidence>
<keyword evidence="16" id="KW-0675">Receptor</keyword>
<dbReference type="KEGG" id="evi:Echvi_1104"/>
<keyword evidence="2 11" id="KW-0813">Transport</keyword>